<feature type="domain" description="ABC transmembrane type-2" evidence="9">
    <location>
        <begin position="129"/>
        <end position="360"/>
    </location>
</feature>
<dbReference type="OrthoDB" id="147058at2157"/>
<reference evidence="10 11" key="2">
    <citation type="journal article" date="2011" name="Stand. Genomic Sci.">
        <title>Complete genome sequence of Ferroglobus placidus AEDII12DO.</title>
        <authorList>
            <person name="Anderson I."/>
            <person name="Risso C."/>
            <person name="Holmes D."/>
            <person name="Lucas S."/>
            <person name="Copeland A."/>
            <person name="Lapidus A."/>
            <person name="Cheng J.F."/>
            <person name="Bruce D."/>
            <person name="Goodwin L."/>
            <person name="Pitluck S."/>
            <person name="Saunders E."/>
            <person name="Brettin T."/>
            <person name="Detter J.C."/>
            <person name="Han C."/>
            <person name="Tapia R."/>
            <person name="Larimer F."/>
            <person name="Land M."/>
            <person name="Hauser L."/>
            <person name="Woyke T."/>
            <person name="Lovley D."/>
            <person name="Kyrpides N."/>
            <person name="Ivanova N."/>
        </authorList>
    </citation>
    <scope>NUCLEOTIDE SEQUENCE [LARGE SCALE GENOMIC DNA]</scope>
    <source>
        <strain evidence="11">DSM 10642 / AEDII12DO</strain>
    </source>
</reference>
<dbReference type="RefSeq" id="WP_012966260.1">
    <property type="nucleotide sequence ID" value="NC_013849.1"/>
</dbReference>
<dbReference type="InterPro" id="IPR047817">
    <property type="entry name" value="ABC2_TM_bact-type"/>
</dbReference>
<evidence type="ECO:0000256" key="5">
    <source>
        <dbReference type="ARBA" id="ARBA00022692"/>
    </source>
</evidence>
<keyword evidence="5 8" id="KW-0812">Transmembrane</keyword>
<evidence type="ECO:0000256" key="8">
    <source>
        <dbReference type="SAM" id="Phobius"/>
    </source>
</evidence>
<feature type="transmembrane region" description="Helical" evidence="8">
    <location>
        <begin position="279"/>
        <end position="297"/>
    </location>
</feature>
<accession>D3RZK8</accession>
<feature type="transmembrane region" description="Helical" evidence="8">
    <location>
        <begin position="213"/>
        <end position="235"/>
    </location>
</feature>
<gene>
    <name evidence="10" type="ordered locus">Ferp_1778</name>
</gene>
<dbReference type="HOGENOM" id="CLU_039483_8_3_2"/>
<comment type="subcellular location">
    <subcellularLocation>
        <location evidence="1">Cell membrane</location>
        <topology evidence="1">Multi-pass membrane protein</topology>
    </subcellularLocation>
</comment>
<evidence type="ECO:0000313" key="11">
    <source>
        <dbReference type="Proteomes" id="UP000002613"/>
    </source>
</evidence>
<dbReference type="PROSITE" id="PS51012">
    <property type="entry name" value="ABC_TM2"/>
    <property type="match status" value="1"/>
</dbReference>
<evidence type="ECO:0000256" key="4">
    <source>
        <dbReference type="ARBA" id="ARBA00022475"/>
    </source>
</evidence>
<name>D3RZK8_FERPA</name>
<evidence type="ECO:0000256" key="6">
    <source>
        <dbReference type="ARBA" id="ARBA00022989"/>
    </source>
</evidence>
<dbReference type="InterPro" id="IPR051449">
    <property type="entry name" value="ABC-2_transporter_component"/>
</dbReference>
<feature type="transmembrane region" description="Helical" evidence="8">
    <location>
        <begin position="339"/>
        <end position="357"/>
    </location>
</feature>
<keyword evidence="4" id="KW-1003">Cell membrane</keyword>
<evidence type="ECO:0000256" key="3">
    <source>
        <dbReference type="ARBA" id="ARBA00022448"/>
    </source>
</evidence>
<dbReference type="KEGG" id="fpl:Ferp_1778"/>
<dbReference type="PANTHER" id="PTHR30294">
    <property type="entry name" value="MEMBRANE COMPONENT OF ABC TRANSPORTER YHHJ-RELATED"/>
    <property type="match status" value="1"/>
</dbReference>
<proteinExistence type="inferred from homology"/>
<dbReference type="STRING" id="589924.Ferp_1778"/>
<comment type="similarity">
    <text evidence="2">Belongs to the ABC-2 integral membrane protein family.</text>
</comment>
<feature type="transmembrane region" description="Helical" evidence="8">
    <location>
        <begin position="247"/>
        <end position="273"/>
    </location>
</feature>
<evidence type="ECO:0000256" key="1">
    <source>
        <dbReference type="ARBA" id="ARBA00004651"/>
    </source>
</evidence>
<dbReference type="GeneID" id="8779305"/>
<evidence type="ECO:0000313" key="10">
    <source>
        <dbReference type="EMBL" id="ADC65921.1"/>
    </source>
</evidence>
<dbReference type="PRINTS" id="PR00164">
    <property type="entry name" value="ABC2TRNSPORT"/>
</dbReference>
<dbReference type="PaxDb" id="589924-Ferp_1778"/>
<evidence type="ECO:0000259" key="9">
    <source>
        <dbReference type="PROSITE" id="PS51012"/>
    </source>
</evidence>
<dbReference type="InterPro" id="IPR000412">
    <property type="entry name" value="ABC_2_transport"/>
</dbReference>
<reference evidence="11" key="1">
    <citation type="submission" date="2010-02" db="EMBL/GenBank/DDBJ databases">
        <title>Complete sequence of Ferroglobus placidus DSM 10642.</title>
        <authorList>
            <consortium name="US DOE Joint Genome Institute"/>
            <person name="Lucas S."/>
            <person name="Copeland A."/>
            <person name="Lapidus A."/>
            <person name="Cheng J.-F."/>
            <person name="Bruce D."/>
            <person name="Goodwin L."/>
            <person name="Pitluck S."/>
            <person name="Saunders E."/>
            <person name="Brettin T."/>
            <person name="Detter J.C."/>
            <person name="Han C."/>
            <person name="Tapia R."/>
            <person name="Larimer F."/>
            <person name="Land M."/>
            <person name="Hauser L."/>
            <person name="Kyrpides N."/>
            <person name="Ivanova N."/>
            <person name="Holmes D."/>
            <person name="Lovley D."/>
            <person name="Kyrpides N."/>
            <person name="Anderson I.J."/>
            <person name="Woyke T."/>
        </authorList>
    </citation>
    <scope>NUCLEOTIDE SEQUENCE [LARGE SCALE GENOMIC DNA]</scope>
    <source>
        <strain evidence="11">DSM 10642 / AEDII12DO</strain>
    </source>
</reference>
<sequence>MRAEKIYSVFVKELRVVARERRLLAIIIMQPIILVSVFGYAFSGEIKNVGVAVVDEDGSELSLKLVYALHSSDAFDIKYFVYSRSEAVELVKLGKVHSAIYIPRNFEREFRNGSASIEVYVDESNYNVAKSVIEGINAISSELSRSFFGGIRVEQRYVFTTKTRLIDFIAPAIIGVVTQMLGLILSSSSVAREKEEGTLELIFSTPLKSSELILGKFAAVTSIIMLDVFVVMAITHFAFDVEIRGNIFLLILAQLLFLTGSIGVGLAISAVSATQLQGIQASMLFALISIFLSGFFYPLESMPEGARMISYFVPLTYANIAFREVMIKGNGLEVVYPHIAILLLYTLVSISIAVTLLRKVVGGGRK</sequence>
<feature type="transmembrane region" description="Helical" evidence="8">
    <location>
        <begin position="23"/>
        <end position="42"/>
    </location>
</feature>
<protein>
    <submittedName>
        <fullName evidence="10">ABC-2 type transporter</fullName>
    </submittedName>
</protein>
<dbReference type="InterPro" id="IPR013525">
    <property type="entry name" value="ABC2_TM"/>
</dbReference>
<evidence type="ECO:0000256" key="2">
    <source>
        <dbReference type="ARBA" id="ARBA00007783"/>
    </source>
</evidence>
<dbReference type="Pfam" id="PF12698">
    <property type="entry name" value="ABC2_membrane_3"/>
    <property type="match status" value="1"/>
</dbReference>
<dbReference type="EMBL" id="CP001899">
    <property type="protein sequence ID" value="ADC65921.1"/>
    <property type="molecule type" value="Genomic_DNA"/>
</dbReference>
<keyword evidence="7 8" id="KW-0472">Membrane</keyword>
<dbReference type="Proteomes" id="UP000002613">
    <property type="component" value="Chromosome"/>
</dbReference>
<keyword evidence="11" id="KW-1185">Reference proteome</keyword>
<evidence type="ECO:0000256" key="7">
    <source>
        <dbReference type="ARBA" id="ARBA00023136"/>
    </source>
</evidence>
<keyword evidence="3" id="KW-0813">Transport</keyword>
<feature type="transmembrane region" description="Helical" evidence="8">
    <location>
        <begin position="165"/>
        <end position="185"/>
    </location>
</feature>
<organism evidence="10 11">
    <name type="scientific">Ferroglobus placidus (strain DSM 10642 / AEDII12DO)</name>
    <dbReference type="NCBI Taxonomy" id="589924"/>
    <lineage>
        <taxon>Archaea</taxon>
        <taxon>Methanobacteriati</taxon>
        <taxon>Methanobacteriota</taxon>
        <taxon>Archaeoglobi</taxon>
        <taxon>Archaeoglobales</taxon>
        <taxon>Archaeoglobaceae</taxon>
        <taxon>Ferroglobus</taxon>
    </lineage>
</organism>
<dbReference type="eggNOG" id="arCOG01463">
    <property type="taxonomic scope" value="Archaea"/>
</dbReference>
<dbReference type="Gene3D" id="3.40.1710.10">
    <property type="entry name" value="abc type-2 transporter like domain"/>
    <property type="match status" value="1"/>
</dbReference>
<dbReference type="GO" id="GO:0140359">
    <property type="term" value="F:ABC-type transporter activity"/>
    <property type="evidence" value="ECO:0007669"/>
    <property type="project" value="InterPro"/>
</dbReference>
<dbReference type="GO" id="GO:0043190">
    <property type="term" value="C:ATP-binding cassette (ABC) transporter complex"/>
    <property type="evidence" value="ECO:0007669"/>
    <property type="project" value="InterPro"/>
</dbReference>
<dbReference type="PANTHER" id="PTHR30294:SF29">
    <property type="entry name" value="MULTIDRUG ABC TRANSPORTER PERMEASE YBHS-RELATED"/>
    <property type="match status" value="1"/>
</dbReference>
<keyword evidence="6 8" id="KW-1133">Transmembrane helix</keyword>
<dbReference type="AlphaFoldDB" id="D3RZK8"/>